<keyword evidence="1" id="KW-0812">Transmembrane</keyword>
<dbReference type="AlphaFoldDB" id="A0A1G7L9X9"/>
<keyword evidence="1" id="KW-0472">Membrane</keyword>
<dbReference type="OrthoDB" id="2426743at2"/>
<dbReference type="RefSeq" id="WP_093689870.1">
    <property type="nucleotide sequence ID" value="NZ_FNBU01000011.1"/>
</dbReference>
<keyword evidence="1" id="KW-1133">Transmembrane helix</keyword>
<sequence>MKQWTSDRWIATGSIIVSVLYMLAAWKLPRFTMAAVVDAHVFPLFIGVCQLLLSLWLWMISSSDKKQDSPWQGLELKGGAFLLLLAAMYIEALEMLGFIITTFLFLALAPRCLGWQKWRVSVPLAAIVALGVFYLFNNILMVPLPEGIFAL</sequence>
<dbReference type="InterPro" id="IPR009936">
    <property type="entry name" value="DUF1468"/>
</dbReference>
<evidence type="ECO:0000313" key="4">
    <source>
        <dbReference type="Proteomes" id="UP000243333"/>
    </source>
</evidence>
<protein>
    <submittedName>
        <fullName evidence="3">Putative tricarboxylic transport membrane protein</fullName>
    </submittedName>
</protein>
<organism evidence="3 4">
    <name type="scientific">Sporolituus thermophilus DSM 23256</name>
    <dbReference type="NCBI Taxonomy" id="1123285"/>
    <lineage>
        <taxon>Bacteria</taxon>
        <taxon>Bacillati</taxon>
        <taxon>Bacillota</taxon>
        <taxon>Negativicutes</taxon>
        <taxon>Selenomonadales</taxon>
        <taxon>Sporomusaceae</taxon>
        <taxon>Sporolituus</taxon>
    </lineage>
</organism>
<evidence type="ECO:0000259" key="2">
    <source>
        <dbReference type="Pfam" id="PF07331"/>
    </source>
</evidence>
<gene>
    <name evidence="3" type="ORF">SAMN05660235_01667</name>
</gene>
<evidence type="ECO:0000313" key="3">
    <source>
        <dbReference type="EMBL" id="SDF45809.1"/>
    </source>
</evidence>
<feature type="transmembrane region" description="Helical" evidence="1">
    <location>
        <begin position="9"/>
        <end position="28"/>
    </location>
</feature>
<accession>A0A1G7L9X9</accession>
<evidence type="ECO:0000256" key="1">
    <source>
        <dbReference type="SAM" id="Phobius"/>
    </source>
</evidence>
<dbReference type="Proteomes" id="UP000243333">
    <property type="component" value="Unassembled WGS sequence"/>
</dbReference>
<name>A0A1G7L9X9_9FIRM</name>
<feature type="domain" description="DUF1468" evidence="2">
    <location>
        <begin position="13"/>
        <end position="145"/>
    </location>
</feature>
<feature type="transmembrane region" description="Helical" evidence="1">
    <location>
        <begin position="40"/>
        <end position="60"/>
    </location>
</feature>
<proteinExistence type="predicted"/>
<feature type="transmembrane region" description="Helical" evidence="1">
    <location>
        <begin position="81"/>
        <end position="106"/>
    </location>
</feature>
<dbReference type="STRING" id="1123285.SAMN05660235_01667"/>
<feature type="transmembrane region" description="Helical" evidence="1">
    <location>
        <begin position="118"/>
        <end position="136"/>
    </location>
</feature>
<reference evidence="4" key="1">
    <citation type="submission" date="2016-10" db="EMBL/GenBank/DDBJ databases">
        <authorList>
            <person name="Varghese N."/>
            <person name="Submissions S."/>
        </authorList>
    </citation>
    <scope>NUCLEOTIDE SEQUENCE [LARGE SCALE GENOMIC DNA]</scope>
    <source>
        <strain evidence="4">DSM 23256</strain>
    </source>
</reference>
<keyword evidence="4" id="KW-1185">Reference proteome</keyword>
<dbReference type="EMBL" id="FNBU01000011">
    <property type="protein sequence ID" value="SDF45809.1"/>
    <property type="molecule type" value="Genomic_DNA"/>
</dbReference>
<dbReference type="Pfam" id="PF07331">
    <property type="entry name" value="TctB"/>
    <property type="match status" value="1"/>
</dbReference>